<dbReference type="InterPro" id="IPR002575">
    <property type="entry name" value="Aminoglycoside_PTrfase"/>
</dbReference>
<proteinExistence type="predicted"/>
<feature type="domain" description="Aminoglycoside phosphotransferase" evidence="1">
    <location>
        <begin position="20"/>
        <end position="215"/>
    </location>
</feature>
<dbReference type="SUPFAM" id="SSF56112">
    <property type="entry name" value="Protein kinase-like (PK-like)"/>
    <property type="match status" value="1"/>
</dbReference>
<dbReference type="RefSeq" id="WP_184700929.1">
    <property type="nucleotide sequence ID" value="NZ_BAABEG010000002.1"/>
</dbReference>
<protein>
    <recommendedName>
        <fullName evidence="1">Aminoglycoside phosphotransferase domain-containing protein</fullName>
    </recommendedName>
</protein>
<evidence type="ECO:0000313" key="2">
    <source>
        <dbReference type="EMBL" id="MBB6356498.1"/>
    </source>
</evidence>
<reference evidence="2 3" key="1">
    <citation type="submission" date="2020-08" db="EMBL/GenBank/DDBJ databases">
        <title>Genomic Encyclopedia of Type Strains, Phase IV (KMG-IV): sequencing the most valuable type-strain genomes for metagenomic binning, comparative biology and taxonomic classification.</title>
        <authorList>
            <person name="Goeker M."/>
        </authorList>
    </citation>
    <scope>NUCLEOTIDE SEQUENCE [LARGE SCALE GENOMIC DNA]</scope>
    <source>
        <strain evidence="2 3">DSM 7051</strain>
    </source>
</reference>
<evidence type="ECO:0000313" key="3">
    <source>
        <dbReference type="Proteomes" id="UP000536262"/>
    </source>
</evidence>
<keyword evidence="3" id="KW-1185">Reference proteome</keyword>
<comment type="caution">
    <text evidence="2">The sequence shown here is derived from an EMBL/GenBank/DDBJ whole genome shotgun (WGS) entry which is preliminary data.</text>
</comment>
<dbReference type="Pfam" id="PF01636">
    <property type="entry name" value="APH"/>
    <property type="match status" value="1"/>
</dbReference>
<organism evidence="2 3">
    <name type="scientific">Aminobacter aganoensis</name>
    <dbReference type="NCBI Taxonomy" id="83264"/>
    <lineage>
        <taxon>Bacteria</taxon>
        <taxon>Pseudomonadati</taxon>
        <taxon>Pseudomonadota</taxon>
        <taxon>Alphaproteobacteria</taxon>
        <taxon>Hyphomicrobiales</taxon>
        <taxon>Phyllobacteriaceae</taxon>
        <taxon>Aminobacter</taxon>
    </lineage>
</organism>
<accession>A0A7X0FBJ4</accession>
<dbReference type="AlphaFoldDB" id="A0A7X0FBJ4"/>
<dbReference type="Proteomes" id="UP000536262">
    <property type="component" value="Unassembled WGS sequence"/>
</dbReference>
<dbReference type="InterPro" id="IPR011009">
    <property type="entry name" value="Kinase-like_dom_sf"/>
</dbReference>
<evidence type="ECO:0000259" key="1">
    <source>
        <dbReference type="Pfam" id="PF01636"/>
    </source>
</evidence>
<dbReference type="EMBL" id="JACHOU010000014">
    <property type="protein sequence ID" value="MBB6356498.1"/>
    <property type="molecule type" value="Genomic_DNA"/>
</dbReference>
<name>A0A7X0FBJ4_9HYPH</name>
<gene>
    <name evidence="2" type="ORF">GGR00_004310</name>
</gene>
<sequence length="304" mass="33450">MIAPTDHPAFSEFSEVIPLSGFSGATVALLRTSSGNPFVRKAANSPAANAGIVAQSARQAWLRTAIDGIATVPRVIGEDEAQGLRFYDMEFAPARDAINYLSTATFEQVAMFSDRVEQLMRALAAASPRAPATPPSRATIEAKLTQIAERSGGTYAKELATLHEALSLMGEITDSDLPTASHGDLTFENILVGRRGDLCLIDPIESPFDHYWFDWSKLFQECEGHWHAHRGRSIATSVTWWLRDRWMKAAAGQSPLYPARHYFYLGLTFARILPYARNEADSAFVARRVVSFGSAAIEAIRSQR</sequence>